<dbReference type="PANTHER" id="PTHR37171">
    <property type="entry name" value="SERINE/THREONINE-PROTEIN KINASE YRZF-RELATED"/>
    <property type="match status" value="1"/>
</dbReference>
<feature type="region of interest" description="Disordered" evidence="2">
    <location>
        <begin position="717"/>
        <end position="746"/>
    </location>
</feature>
<evidence type="ECO:0000256" key="2">
    <source>
        <dbReference type="SAM" id="MobiDB-lite"/>
    </source>
</evidence>
<feature type="compositionally biased region" description="Basic residues" evidence="2">
    <location>
        <begin position="717"/>
        <end position="731"/>
    </location>
</feature>
<evidence type="ECO:0000313" key="4">
    <source>
        <dbReference type="Proteomes" id="UP000317257"/>
    </source>
</evidence>
<dbReference type="SUPFAM" id="SSF56112">
    <property type="entry name" value="Protein kinase-like (PK-like)"/>
    <property type="match status" value="1"/>
</dbReference>
<name>A0A5C6FXR3_METRR</name>
<feature type="coiled-coil region" evidence="1">
    <location>
        <begin position="6"/>
        <end position="61"/>
    </location>
</feature>
<evidence type="ECO:0000256" key="1">
    <source>
        <dbReference type="SAM" id="Coils"/>
    </source>
</evidence>
<keyword evidence="1" id="KW-0175">Coiled coil</keyword>
<gene>
    <name evidence="3" type="ORF">ED733_000046</name>
</gene>
<protein>
    <recommendedName>
        <fullName evidence="5">Protein kinase-like domain protein</fullName>
    </recommendedName>
</protein>
<feature type="region of interest" description="Disordered" evidence="2">
    <location>
        <begin position="402"/>
        <end position="500"/>
    </location>
</feature>
<proteinExistence type="predicted"/>
<reference evidence="4" key="1">
    <citation type="submission" date="2018-12" db="EMBL/GenBank/DDBJ databases">
        <title>The complete genome of Metarhizium rileyi, a key fungal pathogen of Lepidoptera.</title>
        <authorList>
            <person name="Binneck E."/>
            <person name="Lastra C.C.L."/>
            <person name="Sosa-Gomez D.R."/>
        </authorList>
    </citation>
    <scope>NUCLEOTIDE SEQUENCE [LARGE SCALE GENOMIC DNA]</scope>
    <source>
        <strain evidence="4">Cep018-CH2</strain>
    </source>
</reference>
<dbReference type="AlphaFoldDB" id="A0A5C6FXR3"/>
<evidence type="ECO:0000313" key="3">
    <source>
        <dbReference type="EMBL" id="TWU70360.1"/>
    </source>
</evidence>
<accession>A0A5C6FXR3</accession>
<evidence type="ECO:0008006" key="5">
    <source>
        <dbReference type="Google" id="ProtNLM"/>
    </source>
</evidence>
<dbReference type="EMBL" id="SBHS01000153">
    <property type="protein sequence ID" value="TWU70360.1"/>
    <property type="molecule type" value="Genomic_DNA"/>
</dbReference>
<feature type="region of interest" description="Disordered" evidence="2">
    <location>
        <begin position="209"/>
        <end position="231"/>
    </location>
</feature>
<dbReference type="InterPro" id="IPR052396">
    <property type="entry name" value="Meiotic_Drive_Suppr_Kinase"/>
</dbReference>
<dbReference type="PANTHER" id="PTHR37171:SF1">
    <property type="entry name" value="SERINE_THREONINE-PROTEIN KINASE YRZF-RELATED"/>
    <property type="match status" value="1"/>
</dbReference>
<dbReference type="Proteomes" id="UP000317257">
    <property type="component" value="Unassembled WGS sequence"/>
</dbReference>
<organism evidence="3 4">
    <name type="scientific">Metarhizium rileyi (strain RCEF 4871)</name>
    <name type="common">Nomuraea rileyi</name>
    <dbReference type="NCBI Taxonomy" id="1649241"/>
    <lineage>
        <taxon>Eukaryota</taxon>
        <taxon>Fungi</taxon>
        <taxon>Dikarya</taxon>
        <taxon>Ascomycota</taxon>
        <taxon>Pezizomycotina</taxon>
        <taxon>Sordariomycetes</taxon>
        <taxon>Hypocreomycetidae</taxon>
        <taxon>Hypocreales</taxon>
        <taxon>Clavicipitaceae</taxon>
        <taxon>Metarhizium</taxon>
    </lineage>
</organism>
<sequence length="746" mass="84630">MSNSHIARLQLEIDTVKREKEQLIREKEKERREKEQLTREKEQLIREKEQLIRDNQKTTLHEYLRDCHNYLYKNFSVADNSACSTGFLEVNGKFYPKWLRPWAKFADSLRQQQLEIIREAFEGERIFYCEGTTRDLATMMPDQPAGNEIAVSHFERAAVETPVSTILRHLERQEAVCARYEYSKLRFDYISRDVMGLGNEVTGENKWAELPESQQKSKPRRTYPDGAGIRTRSDGDESVAFVYDFQAAHKIAAKYVKAAIAKETLFMEVVEQTNSIESTTDDEPEQFQAEAQIAMALTQVFDYMVNYGVAYGYVAAGESLLLLHMDRSEPQTLFCHPCVPNEDVGEVSVEDWADKMMYTAVAQLVSFSLLSLQYDPLQGILLEAALERAGAALKKWPEPYEHPAHLSSAEDTESSVAASSSSRQGSDQDFTPDVAAPHRVVPLRSTSWKDPPLPSRNDESKEEDGPEGSLPRPRTRLGKRQDGPSHSTCEEDETRQSAPTSHYCSQACMLGLKKGWDLDDGCPNVSLHRIQGDGGLRHPITAEKFTRLVGERLREDPYRDCSALDGKGKMGSVGVLFRLELRPYGYTFVAKGTILGGLKYLEHECRVYMRLDTLQGWAVPVNFGLVHLDKGYILPGALWVIHMMLMSWGGERAVDADVEPEEIRAQQRISLSDVWSHGVDHDDVRDNNLLWNVERRRVMVIDFDRAIFLPAPSHRQLSKTKTKTKTKRTSRVKCAGASSLKHMQSA</sequence>
<dbReference type="InterPro" id="IPR011009">
    <property type="entry name" value="Kinase-like_dom_sf"/>
</dbReference>
<comment type="caution">
    <text evidence="3">The sequence shown here is derived from an EMBL/GenBank/DDBJ whole genome shotgun (WGS) entry which is preliminary data.</text>
</comment>